<feature type="non-terminal residue" evidence="1">
    <location>
        <position position="1"/>
    </location>
</feature>
<feature type="non-terminal residue" evidence="1">
    <location>
        <position position="148"/>
    </location>
</feature>
<gene>
    <name evidence="1" type="ORF">GMARGA_LOCUS43933</name>
</gene>
<proteinExistence type="predicted"/>
<evidence type="ECO:0000313" key="2">
    <source>
        <dbReference type="Proteomes" id="UP000789901"/>
    </source>
</evidence>
<dbReference type="EMBL" id="CAJVQB010146042">
    <property type="protein sequence ID" value="CAG8855112.1"/>
    <property type="molecule type" value="Genomic_DNA"/>
</dbReference>
<comment type="caution">
    <text evidence="1">The sequence shown here is derived from an EMBL/GenBank/DDBJ whole genome shotgun (WGS) entry which is preliminary data.</text>
</comment>
<dbReference type="Proteomes" id="UP000789901">
    <property type="component" value="Unassembled WGS sequence"/>
</dbReference>
<sequence length="148" mass="17038">NVVWYYNTRLNWSGSNQKNTSATLKRCRNTTFGRVQKKKRKVTESIISRQTSTSRSRSSTRKALMSLKLAQNTLNQNKVLDEILRKFQNIEEKQGTYVASLVYNTKTKNASHLISPQVNNDQFLKVGCHNISRLKSNPFKSVIISEWA</sequence>
<organism evidence="1 2">
    <name type="scientific">Gigaspora margarita</name>
    <dbReference type="NCBI Taxonomy" id="4874"/>
    <lineage>
        <taxon>Eukaryota</taxon>
        <taxon>Fungi</taxon>
        <taxon>Fungi incertae sedis</taxon>
        <taxon>Mucoromycota</taxon>
        <taxon>Glomeromycotina</taxon>
        <taxon>Glomeromycetes</taxon>
        <taxon>Diversisporales</taxon>
        <taxon>Gigasporaceae</taxon>
        <taxon>Gigaspora</taxon>
    </lineage>
</organism>
<reference evidence="1 2" key="1">
    <citation type="submission" date="2021-06" db="EMBL/GenBank/DDBJ databases">
        <authorList>
            <person name="Kallberg Y."/>
            <person name="Tangrot J."/>
            <person name="Rosling A."/>
        </authorList>
    </citation>
    <scope>NUCLEOTIDE SEQUENCE [LARGE SCALE GENOMIC DNA]</scope>
    <source>
        <strain evidence="1 2">120-4 pot B 10/14</strain>
    </source>
</reference>
<accession>A0ABN7XIU6</accession>
<protein>
    <submittedName>
        <fullName evidence="1">40461_t:CDS:1</fullName>
    </submittedName>
</protein>
<evidence type="ECO:0000313" key="1">
    <source>
        <dbReference type="EMBL" id="CAG8855112.1"/>
    </source>
</evidence>
<name>A0ABN7XIU6_GIGMA</name>
<keyword evidence="2" id="KW-1185">Reference proteome</keyword>